<evidence type="ECO:0000259" key="1">
    <source>
        <dbReference type="Pfam" id="PF23134"/>
    </source>
</evidence>
<evidence type="ECO:0000313" key="3">
    <source>
        <dbReference type="WBParaSite" id="jg14659"/>
    </source>
</evidence>
<reference evidence="3" key="1">
    <citation type="submission" date="2022-11" db="UniProtKB">
        <authorList>
            <consortium name="WormBaseParasite"/>
        </authorList>
    </citation>
    <scope>IDENTIFICATION</scope>
</reference>
<name>A0A915D0X2_9BILA</name>
<accession>A0A915D0X2</accession>
<proteinExistence type="predicted"/>
<organism evidence="2 3">
    <name type="scientific">Ditylenchus dipsaci</name>
    <dbReference type="NCBI Taxonomy" id="166011"/>
    <lineage>
        <taxon>Eukaryota</taxon>
        <taxon>Metazoa</taxon>
        <taxon>Ecdysozoa</taxon>
        <taxon>Nematoda</taxon>
        <taxon>Chromadorea</taxon>
        <taxon>Rhabditida</taxon>
        <taxon>Tylenchina</taxon>
        <taxon>Tylenchomorpha</taxon>
        <taxon>Sphaerularioidea</taxon>
        <taxon>Anguinidae</taxon>
        <taxon>Anguininae</taxon>
        <taxon>Ditylenchus</taxon>
    </lineage>
</organism>
<sequence length="265" mass="30137">MESDYYNLEHNSFLSSEDREAIIRRKEELKQLNSENSRKVVMDLDVTNKAITGQKLHRSLETAEDPILQSILTNSKQNYVCSGVSDSNMEETLESLKGFVPRYRSELSDAPALDASALKDARQLLERKGRNSLYCIAFKEPLASLIAHGKQSHVLCQREIRHKGPVLIASLDENQPCPDYFDYPTTSDESGVSKVPRSKTPSILGKATLQDCMTWVEYNDEYPEGECSGVDDNFVLIFELQEAFTYPVPYSSPSEFYEIDRCLRR</sequence>
<dbReference type="Proteomes" id="UP000887574">
    <property type="component" value="Unplaced"/>
</dbReference>
<evidence type="ECO:0000313" key="2">
    <source>
        <dbReference type="Proteomes" id="UP000887574"/>
    </source>
</evidence>
<dbReference type="AlphaFoldDB" id="A0A915D0X2"/>
<dbReference type="Pfam" id="PF23134">
    <property type="entry name" value="TRIP4_3rd"/>
    <property type="match status" value="1"/>
</dbReference>
<feature type="domain" description="Activating signal cointegrator 1 third" evidence="1">
    <location>
        <begin position="2"/>
        <end position="49"/>
    </location>
</feature>
<keyword evidence="2" id="KW-1185">Reference proteome</keyword>
<dbReference type="InterPro" id="IPR056993">
    <property type="entry name" value="TRIP4_3rd_dom"/>
</dbReference>
<dbReference type="WBParaSite" id="jg14659">
    <property type="protein sequence ID" value="jg14659"/>
    <property type="gene ID" value="jg14659"/>
</dbReference>
<protein>
    <recommendedName>
        <fullName evidence="1">Activating signal cointegrator 1 third domain-containing protein</fullName>
    </recommendedName>
</protein>